<accession>I4Z2M3</accession>
<gene>
    <name evidence="1" type="ORF">MicloDRAFT_00007140</name>
</gene>
<dbReference type="Proteomes" id="UP000003947">
    <property type="component" value="Unassembled WGS sequence"/>
</dbReference>
<organism evidence="1 2">
    <name type="scientific">Microvirga lotononidis</name>
    <dbReference type="NCBI Taxonomy" id="864069"/>
    <lineage>
        <taxon>Bacteria</taxon>
        <taxon>Pseudomonadati</taxon>
        <taxon>Pseudomonadota</taxon>
        <taxon>Alphaproteobacteria</taxon>
        <taxon>Hyphomicrobiales</taxon>
        <taxon>Methylobacteriaceae</taxon>
        <taxon>Microvirga</taxon>
    </lineage>
</organism>
<dbReference type="OrthoDB" id="8021382at2"/>
<reference evidence="1 2" key="1">
    <citation type="submission" date="2012-02" db="EMBL/GenBank/DDBJ databases">
        <title>Improved High-Quality Draft sequence of Microvirga sp. WSM3557.</title>
        <authorList>
            <consortium name="US DOE Joint Genome Institute"/>
            <person name="Lucas S."/>
            <person name="Han J."/>
            <person name="Lapidus A."/>
            <person name="Cheng J.-F."/>
            <person name="Goodwin L."/>
            <person name="Pitluck S."/>
            <person name="Peters L."/>
            <person name="Zhang X."/>
            <person name="Detter J.C."/>
            <person name="Han C."/>
            <person name="Tapia R."/>
            <person name="Land M."/>
            <person name="Hauser L."/>
            <person name="Kyrpides N."/>
            <person name="Ivanova N."/>
            <person name="Pagani I."/>
            <person name="Brau L."/>
            <person name="Yates R."/>
            <person name="O'Hara G."/>
            <person name="Rui T."/>
            <person name="Howieson J."/>
            <person name="Reeve W."/>
            <person name="Woyke T."/>
        </authorList>
    </citation>
    <scope>NUCLEOTIDE SEQUENCE [LARGE SCALE GENOMIC DNA]</scope>
    <source>
        <strain evidence="1 2">WSM3557</strain>
    </source>
</reference>
<evidence type="ECO:0000313" key="2">
    <source>
        <dbReference type="Proteomes" id="UP000003947"/>
    </source>
</evidence>
<dbReference type="PATRIC" id="fig|864069.3.peg.791"/>
<dbReference type="STRING" id="864069.MicloDRAFT_00007140"/>
<keyword evidence="2" id="KW-1185">Reference proteome</keyword>
<protein>
    <submittedName>
        <fullName evidence="1">Uncharacterized protein</fullName>
    </submittedName>
</protein>
<proteinExistence type="predicted"/>
<dbReference type="RefSeq" id="WP_009489326.1">
    <property type="nucleotide sequence ID" value="NZ_CP141048.1"/>
</dbReference>
<dbReference type="EMBL" id="JH660637">
    <property type="protein sequence ID" value="EIM30465.1"/>
    <property type="molecule type" value="Genomic_DNA"/>
</dbReference>
<name>I4Z2M3_9HYPH</name>
<dbReference type="HOGENOM" id="CLU_2523822_0_0_5"/>
<sequence>MTPNQVERVARAFYATEHSGDWDEAPPTLQEEFRGLARTAISLVQRQTAHGLSSLIAAEASDAASRTGIAEQRWRYSRVTDRWD</sequence>
<dbReference type="AlphaFoldDB" id="I4Z2M3"/>
<evidence type="ECO:0000313" key="1">
    <source>
        <dbReference type="EMBL" id="EIM30465.1"/>
    </source>
</evidence>